<feature type="compositionally biased region" description="Basic and acidic residues" evidence="1">
    <location>
        <begin position="489"/>
        <end position="515"/>
    </location>
</feature>
<reference evidence="3" key="1">
    <citation type="submission" date="2025-08" db="UniProtKB">
        <authorList>
            <consortium name="RefSeq"/>
        </authorList>
    </citation>
    <scope>IDENTIFICATION</scope>
    <source>
        <tissue evidence="3">Whole organism</tissue>
    </source>
</reference>
<keyword evidence="2" id="KW-1185">Reference proteome</keyword>
<evidence type="ECO:0000313" key="3">
    <source>
        <dbReference type="RefSeq" id="XP_047739803.1"/>
    </source>
</evidence>
<feature type="non-terminal residue" evidence="3">
    <location>
        <position position="677"/>
    </location>
</feature>
<dbReference type="Proteomes" id="UP000694843">
    <property type="component" value="Unplaced"/>
</dbReference>
<dbReference type="RefSeq" id="XP_047739803.1">
    <property type="nucleotide sequence ID" value="XM_047883847.1"/>
</dbReference>
<proteinExistence type="predicted"/>
<dbReference type="KEGG" id="hazt:108672392"/>
<feature type="compositionally biased region" description="Low complexity" evidence="1">
    <location>
        <begin position="516"/>
        <end position="531"/>
    </location>
</feature>
<evidence type="ECO:0000256" key="1">
    <source>
        <dbReference type="SAM" id="MobiDB-lite"/>
    </source>
</evidence>
<feature type="compositionally biased region" description="Polar residues" evidence="1">
    <location>
        <begin position="462"/>
        <end position="472"/>
    </location>
</feature>
<feature type="region of interest" description="Disordered" evidence="1">
    <location>
        <begin position="414"/>
        <end position="545"/>
    </location>
</feature>
<feature type="compositionally biased region" description="Basic and acidic residues" evidence="1">
    <location>
        <begin position="428"/>
        <end position="440"/>
    </location>
</feature>
<organism evidence="2 3">
    <name type="scientific">Hyalella azteca</name>
    <name type="common">Amphipod</name>
    <dbReference type="NCBI Taxonomy" id="294128"/>
    <lineage>
        <taxon>Eukaryota</taxon>
        <taxon>Metazoa</taxon>
        <taxon>Ecdysozoa</taxon>
        <taxon>Arthropoda</taxon>
        <taxon>Crustacea</taxon>
        <taxon>Multicrustacea</taxon>
        <taxon>Malacostraca</taxon>
        <taxon>Eumalacostraca</taxon>
        <taxon>Peracarida</taxon>
        <taxon>Amphipoda</taxon>
        <taxon>Senticaudata</taxon>
        <taxon>Talitrida</taxon>
        <taxon>Talitroidea</taxon>
        <taxon>Hyalellidae</taxon>
        <taxon>Hyalella</taxon>
    </lineage>
</organism>
<gene>
    <name evidence="3" type="primary">LOC108672392</name>
</gene>
<dbReference type="AlphaFoldDB" id="A0A979FRN3"/>
<feature type="compositionally biased region" description="Polar residues" evidence="1">
    <location>
        <begin position="532"/>
        <end position="542"/>
    </location>
</feature>
<evidence type="ECO:0000313" key="2">
    <source>
        <dbReference type="Proteomes" id="UP000694843"/>
    </source>
</evidence>
<name>A0A979FRN3_HYAAZ</name>
<dbReference type="GeneID" id="108672392"/>
<accession>A0A979FRN3</accession>
<dbReference type="OrthoDB" id="10443029at2759"/>
<sequence>MDRAYGTRKGFRDFDIEDSRSYKSRVKQQCPYCPKSLLHVNRHIMLAHREAYRARHAARSSYTKKIKQMNAYPEYSHRDYEASSKYSEHYMHPRHEPQRMAAPEPKCAEALSHHDMPEASDDDKPRLHSGRSEEPIKCSRCDTFMIPKLENIIEHQKHCTPPSQAYPQTVAAPLPNIRESGYLTGMSRGYPNLSSSSSSAHLNGDDGYPGSHQKSSYAVHPTSLTFTDVAIVEEFQRELMPAFTDSEVDIICKTDDTLILLGSQMAQSLKGYTKENRLYQTMAFMRNIADVYTHFDQYAASVGLQLQVIDMFHTSHLPLLDAVIKLETMSASTSSAKTKQDFFKSTLKSCIHLLKGWYNACKKEIFKKEQEIGNFETSFSSYWQNGMKYDTRSISLPAATEAKDAAPALKNGVLDAGESSMEGSQNISKERKTSMDDEHLVCNGEKPTENNSSMETSESETLHPQTKLSQDVNLADKSCPNKTNSCNEKPSESENLQEKHETETENRKSESESHNENTLVNTELTTENINNKPSTSSEQCSSEELKEDLLEAPKNGVSPPHGGAEDVLSPGSDKLDFFDSYIEDLSRTQAVSGRWDQGSGSVLLSEDFFEHPIFSRHGKRGGARRLSQALSVDSYCRPGKRRYLRWSSQDTVVILDSFSKYIVQEDEGCRGQLPGTG</sequence>
<protein>
    <submittedName>
        <fullName evidence="3">Uncharacterized protein LOC108672392</fullName>
    </submittedName>
</protein>
<feature type="region of interest" description="Disordered" evidence="1">
    <location>
        <begin position="193"/>
        <end position="214"/>
    </location>
</feature>